<proteinExistence type="predicted"/>
<organism evidence="1 2">
    <name type="scientific">Haematococcus lacustris</name>
    <name type="common">Green alga</name>
    <name type="synonym">Haematococcus pluvialis</name>
    <dbReference type="NCBI Taxonomy" id="44745"/>
    <lineage>
        <taxon>Eukaryota</taxon>
        <taxon>Viridiplantae</taxon>
        <taxon>Chlorophyta</taxon>
        <taxon>core chlorophytes</taxon>
        <taxon>Chlorophyceae</taxon>
        <taxon>CS clade</taxon>
        <taxon>Chlamydomonadales</taxon>
        <taxon>Haematococcaceae</taxon>
        <taxon>Haematococcus</taxon>
    </lineage>
</organism>
<accession>A0A6A0A3L9</accession>
<comment type="caution">
    <text evidence="1">The sequence shown here is derived from an EMBL/GenBank/DDBJ whole genome shotgun (WGS) entry which is preliminary data.</text>
</comment>
<name>A0A6A0A3L9_HAELA</name>
<gene>
    <name evidence="1" type="ORF">HaLaN_25052</name>
</gene>
<dbReference type="EMBL" id="BLLF01003257">
    <property type="protein sequence ID" value="GFH26834.1"/>
    <property type="molecule type" value="Genomic_DNA"/>
</dbReference>
<dbReference type="AlphaFoldDB" id="A0A6A0A3L9"/>
<evidence type="ECO:0000313" key="1">
    <source>
        <dbReference type="EMBL" id="GFH26834.1"/>
    </source>
</evidence>
<evidence type="ECO:0000313" key="2">
    <source>
        <dbReference type="Proteomes" id="UP000485058"/>
    </source>
</evidence>
<sequence>MDPPVMANGSQEQSETALEVVRAKGVPLAYEDLLRSQIYNPADVPARLSKPEAASLNDSKPLLAAG</sequence>
<reference evidence="1 2" key="1">
    <citation type="submission" date="2020-02" db="EMBL/GenBank/DDBJ databases">
        <title>Draft genome sequence of Haematococcus lacustris strain NIES-144.</title>
        <authorList>
            <person name="Morimoto D."/>
            <person name="Nakagawa S."/>
            <person name="Yoshida T."/>
            <person name="Sawayama S."/>
        </authorList>
    </citation>
    <scope>NUCLEOTIDE SEQUENCE [LARGE SCALE GENOMIC DNA]</scope>
    <source>
        <strain evidence="1 2">NIES-144</strain>
    </source>
</reference>
<keyword evidence="2" id="KW-1185">Reference proteome</keyword>
<protein>
    <submittedName>
        <fullName evidence="1">Uncharacterized protein</fullName>
    </submittedName>
</protein>
<dbReference type="Proteomes" id="UP000485058">
    <property type="component" value="Unassembled WGS sequence"/>
</dbReference>